<keyword evidence="2" id="KW-1133">Transmembrane helix</keyword>
<dbReference type="AlphaFoldDB" id="A0A0E0AVD3"/>
<evidence type="ECO:0000313" key="4">
    <source>
        <dbReference type="Proteomes" id="UP000026961"/>
    </source>
</evidence>
<keyword evidence="2" id="KW-0472">Membrane</keyword>
<dbReference type="Proteomes" id="UP000026961">
    <property type="component" value="Chromosome 8"/>
</dbReference>
<feature type="compositionally biased region" description="Basic and acidic residues" evidence="1">
    <location>
        <begin position="144"/>
        <end position="155"/>
    </location>
</feature>
<dbReference type="Gramene" id="OGLUM08G15570.1">
    <property type="protein sequence ID" value="OGLUM08G15570.1"/>
    <property type="gene ID" value="OGLUM08G15570"/>
</dbReference>
<keyword evidence="2" id="KW-0812">Transmembrane</keyword>
<evidence type="ECO:0000256" key="1">
    <source>
        <dbReference type="SAM" id="MobiDB-lite"/>
    </source>
</evidence>
<reference evidence="3" key="1">
    <citation type="submission" date="2015-04" db="UniProtKB">
        <authorList>
            <consortium name="EnsemblPlants"/>
        </authorList>
    </citation>
    <scope>IDENTIFICATION</scope>
</reference>
<reference evidence="3" key="2">
    <citation type="submission" date="2018-05" db="EMBL/GenBank/DDBJ databases">
        <title>OgluRS3 (Oryza glumaepatula Reference Sequence Version 3).</title>
        <authorList>
            <person name="Zhang J."/>
            <person name="Kudrna D."/>
            <person name="Lee S."/>
            <person name="Talag J."/>
            <person name="Welchert J."/>
            <person name="Wing R.A."/>
        </authorList>
    </citation>
    <scope>NUCLEOTIDE SEQUENCE [LARGE SCALE GENOMIC DNA]</scope>
</reference>
<protein>
    <submittedName>
        <fullName evidence="3">Uncharacterized protein</fullName>
    </submittedName>
</protein>
<proteinExistence type="predicted"/>
<feature type="compositionally biased region" description="Basic and acidic residues" evidence="1">
    <location>
        <begin position="124"/>
        <end position="134"/>
    </location>
</feature>
<feature type="transmembrane region" description="Helical" evidence="2">
    <location>
        <begin position="205"/>
        <end position="228"/>
    </location>
</feature>
<name>A0A0E0AVD3_9ORYZ</name>
<accession>A0A0E0AVD3</accession>
<feature type="transmembrane region" description="Helical" evidence="2">
    <location>
        <begin position="49"/>
        <end position="67"/>
    </location>
</feature>
<keyword evidence="4" id="KW-1185">Reference proteome</keyword>
<evidence type="ECO:0000256" key="2">
    <source>
        <dbReference type="SAM" id="Phobius"/>
    </source>
</evidence>
<dbReference type="EnsemblPlants" id="OGLUM08G15570.1">
    <property type="protein sequence ID" value="OGLUM08G15570.1"/>
    <property type="gene ID" value="OGLUM08G15570"/>
</dbReference>
<dbReference type="HOGENOM" id="CLU_103952_0_0_1"/>
<organism evidence="3">
    <name type="scientific">Oryza glumipatula</name>
    <dbReference type="NCBI Taxonomy" id="40148"/>
    <lineage>
        <taxon>Eukaryota</taxon>
        <taxon>Viridiplantae</taxon>
        <taxon>Streptophyta</taxon>
        <taxon>Embryophyta</taxon>
        <taxon>Tracheophyta</taxon>
        <taxon>Spermatophyta</taxon>
        <taxon>Magnoliopsida</taxon>
        <taxon>Liliopsida</taxon>
        <taxon>Poales</taxon>
        <taxon>Poaceae</taxon>
        <taxon>BOP clade</taxon>
        <taxon>Oryzoideae</taxon>
        <taxon>Oryzeae</taxon>
        <taxon>Oryzinae</taxon>
        <taxon>Oryza</taxon>
    </lineage>
</organism>
<feature type="region of interest" description="Disordered" evidence="1">
    <location>
        <begin position="124"/>
        <end position="157"/>
    </location>
</feature>
<evidence type="ECO:0000313" key="3">
    <source>
        <dbReference type="EnsemblPlants" id="OGLUM08G15570.1"/>
    </source>
</evidence>
<dbReference type="eggNOG" id="ENOG502R573">
    <property type="taxonomic scope" value="Eukaryota"/>
</dbReference>
<sequence>MPRVPTLQASAAAAAAAAAAARSWPMLRRLWRKAVVAPVLWLYHLGEDIIFYGFLAAMMAANLGGIVPEILGRWACGEGSAVSAAGEEVLACSKFIIVRFLPAFVVQLFVRILARARFEAREAKKEKEKRENNEKTSSTAIRVESSKEQRPESRGARRWGPKGFMPYAIYLAPPLIQLSCLGIKMKAHHEEGSLEWRVGYVLDDFARFTSAILISFVGVPSMLLTAMIPKVKDDDTSSQ</sequence>